<dbReference type="eggNOG" id="KOG2973">
    <property type="taxonomic scope" value="Eukaryota"/>
</dbReference>
<comment type="caution">
    <text evidence="5">The sequence shown here is derived from an EMBL/GenBank/DDBJ whole genome shotgun (WGS) entry which is preliminary data.</text>
</comment>
<dbReference type="InterPro" id="IPR007206">
    <property type="entry name" value="Protein_HGH1_C"/>
</dbReference>
<keyword evidence="6" id="KW-1185">Reference proteome</keyword>
<evidence type="ECO:0000256" key="1">
    <source>
        <dbReference type="ARBA" id="ARBA00006712"/>
    </source>
</evidence>
<feature type="domain" description="Protein HGH1 C-terminal" evidence="4">
    <location>
        <begin position="296"/>
        <end position="349"/>
    </location>
</feature>
<gene>
    <name evidence="5" type="primary">Mo02034</name>
    <name evidence="5" type="ORF">E5Q_02034</name>
</gene>
<dbReference type="EMBL" id="BABT02000061">
    <property type="protein sequence ID" value="GAA95380.1"/>
    <property type="molecule type" value="Genomic_DNA"/>
</dbReference>
<dbReference type="FunCoup" id="G7DXS0">
    <property type="interactions" value="536"/>
</dbReference>
<dbReference type="PANTHER" id="PTHR13387">
    <property type="entry name" value="PROTEIN HGH1 HOMOLOG"/>
    <property type="match status" value="1"/>
</dbReference>
<evidence type="ECO:0000259" key="3">
    <source>
        <dbReference type="Pfam" id="PF04063"/>
    </source>
</evidence>
<name>G7DXS0_MIXOS</name>
<comment type="similarity">
    <text evidence="1">Belongs to the HGH1 family.</text>
</comment>
<dbReference type="SUPFAM" id="SSF48371">
    <property type="entry name" value="ARM repeat"/>
    <property type="match status" value="1"/>
</dbReference>
<dbReference type="InterPro" id="IPR016024">
    <property type="entry name" value="ARM-type_fold"/>
</dbReference>
<organism evidence="5 6">
    <name type="scientific">Mixia osmundae (strain CBS 9802 / IAM 14324 / JCM 22182 / KY 12970)</name>
    <dbReference type="NCBI Taxonomy" id="764103"/>
    <lineage>
        <taxon>Eukaryota</taxon>
        <taxon>Fungi</taxon>
        <taxon>Dikarya</taxon>
        <taxon>Basidiomycota</taxon>
        <taxon>Pucciniomycotina</taxon>
        <taxon>Mixiomycetes</taxon>
        <taxon>Mixiales</taxon>
        <taxon>Mixiaceae</taxon>
        <taxon>Mixia</taxon>
    </lineage>
</organism>
<reference evidence="5 6" key="1">
    <citation type="journal article" date="2011" name="J. Gen. Appl. Microbiol.">
        <title>Draft genome sequencing of the enigmatic basidiomycete Mixia osmundae.</title>
        <authorList>
            <person name="Nishida H."/>
            <person name="Nagatsuka Y."/>
            <person name="Sugiyama J."/>
        </authorList>
    </citation>
    <scope>NUCLEOTIDE SEQUENCE [LARGE SCALE GENOMIC DNA]</scope>
    <source>
        <strain evidence="6">CBS 9802 / IAM 14324 / JCM 22182 / KY 12970</strain>
    </source>
</reference>
<dbReference type="OrthoDB" id="338814at2759"/>
<dbReference type="InParanoid" id="G7DXS0"/>
<dbReference type="Gene3D" id="1.25.10.10">
    <property type="entry name" value="Leucine-rich Repeat Variant"/>
    <property type="match status" value="1"/>
</dbReference>
<dbReference type="InterPro" id="IPR011989">
    <property type="entry name" value="ARM-like"/>
</dbReference>
<dbReference type="Pfam" id="PF04063">
    <property type="entry name" value="DUF383"/>
    <property type="match status" value="1"/>
</dbReference>
<reference evidence="5 6" key="2">
    <citation type="journal article" date="2012" name="Open Biol.">
        <title>Characteristics of nucleosomes and linker DNA regions on the genome of the basidiomycete Mixia osmundae revealed by mono- and dinucleosome mapping.</title>
        <authorList>
            <person name="Nishida H."/>
            <person name="Kondo S."/>
            <person name="Matsumoto T."/>
            <person name="Suzuki Y."/>
            <person name="Yoshikawa H."/>
            <person name="Taylor T.D."/>
            <person name="Sugiyama J."/>
        </authorList>
    </citation>
    <scope>NUCLEOTIDE SEQUENCE [LARGE SCALE GENOMIC DNA]</scope>
    <source>
        <strain evidence="6">CBS 9802 / IAM 14324 / JCM 22182 / KY 12970</strain>
    </source>
</reference>
<dbReference type="HOGENOM" id="CLU_037769_2_1_1"/>
<evidence type="ECO:0000313" key="5">
    <source>
        <dbReference type="EMBL" id="GAA95380.1"/>
    </source>
</evidence>
<feature type="domain" description="Protein HGH1 N-terminal" evidence="3">
    <location>
        <begin position="96"/>
        <end position="290"/>
    </location>
</feature>
<accession>G7DXS0</accession>
<dbReference type="Proteomes" id="UP000009131">
    <property type="component" value="Unassembled WGS sequence"/>
</dbReference>
<protein>
    <recommendedName>
        <fullName evidence="2">Protein HGH1 homolog</fullName>
    </recommendedName>
</protein>
<dbReference type="OMA" id="MCILLTN"/>
<dbReference type="AlphaFoldDB" id="G7DXS0"/>
<dbReference type="STRING" id="764103.G7DXS0"/>
<dbReference type="PANTHER" id="PTHR13387:SF9">
    <property type="entry name" value="PROTEIN HGH1 HOMOLOG"/>
    <property type="match status" value="1"/>
</dbReference>
<dbReference type="InterPro" id="IPR039717">
    <property type="entry name" value="Hgh1"/>
</dbReference>
<dbReference type="RefSeq" id="XP_014569772.1">
    <property type="nucleotide sequence ID" value="XM_014714286.1"/>
</dbReference>
<dbReference type="Pfam" id="PF04064">
    <property type="entry name" value="DUF384"/>
    <property type="match status" value="1"/>
</dbReference>
<proteinExistence type="inferred from homology"/>
<evidence type="ECO:0000256" key="2">
    <source>
        <dbReference type="ARBA" id="ARBA00014076"/>
    </source>
</evidence>
<evidence type="ECO:0000259" key="4">
    <source>
        <dbReference type="Pfam" id="PF04064"/>
    </source>
</evidence>
<evidence type="ECO:0000313" key="6">
    <source>
        <dbReference type="Proteomes" id="UP000009131"/>
    </source>
</evidence>
<dbReference type="InterPro" id="IPR007205">
    <property type="entry name" value="Protein_HGH1_N"/>
</dbReference>
<sequence length="378" mass="41240">MEGQVRELLGFLSAPQIEIRKAALEAVTGFTPSSQPLRKVILASPTAIDALGRIAREDAAALAHDALKALINLSDQESVQRQCGNPVMLSWIVRTIVSRTALLADLACMLLSNLTKSETVAASLCKLTLPSTSPQTSGDPTRALEQLVQVFLLGDDKTYNPHATYDFLASVVANISLLPAGRLALLRLQPGQPIPSGKDLSDVPLTKLAVFTEHASTIRRGGVASIIKNCCFVKEAHGALLDESSVNMLPKVLLPLCGNEDYDLDDLEKFPTEIQLLSSDKTREPDPYIRLTHVETLLLLCTTLTGREHLRQKNAYRVVKVLHESEQDHEVAEAVVRLVNLLMRDEGPDTRIEAVPEVVGSATVEHEEEDEDLAIEVL</sequence>